<name>A0A8T0TQG3_PANVG</name>
<evidence type="ECO:0000256" key="1">
    <source>
        <dbReference type="SAM" id="MobiDB-lite"/>
    </source>
</evidence>
<reference evidence="2" key="1">
    <citation type="submission" date="2020-05" db="EMBL/GenBank/DDBJ databases">
        <title>WGS assembly of Panicum virgatum.</title>
        <authorList>
            <person name="Lovell J.T."/>
            <person name="Jenkins J."/>
            <person name="Shu S."/>
            <person name="Juenger T.E."/>
            <person name="Schmutz J."/>
        </authorList>
    </citation>
    <scope>NUCLEOTIDE SEQUENCE</scope>
    <source>
        <strain evidence="2">AP13</strain>
    </source>
</reference>
<proteinExistence type="predicted"/>
<protein>
    <submittedName>
        <fullName evidence="2">Uncharacterized protein</fullName>
    </submittedName>
</protein>
<comment type="caution">
    <text evidence="2">The sequence shown here is derived from an EMBL/GenBank/DDBJ whole genome shotgun (WGS) entry which is preliminary data.</text>
</comment>
<accession>A0A8T0TQG3</accession>
<feature type="region of interest" description="Disordered" evidence="1">
    <location>
        <begin position="148"/>
        <end position="220"/>
    </location>
</feature>
<keyword evidence="3" id="KW-1185">Reference proteome</keyword>
<organism evidence="2 3">
    <name type="scientific">Panicum virgatum</name>
    <name type="common">Blackwell switchgrass</name>
    <dbReference type="NCBI Taxonomy" id="38727"/>
    <lineage>
        <taxon>Eukaryota</taxon>
        <taxon>Viridiplantae</taxon>
        <taxon>Streptophyta</taxon>
        <taxon>Embryophyta</taxon>
        <taxon>Tracheophyta</taxon>
        <taxon>Spermatophyta</taxon>
        <taxon>Magnoliopsida</taxon>
        <taxon>Liliopsida</taxon>
        <taxon>Poales</taxon>
        <taxon>Poaceae</taxon>
        <taxon>PACMAD clade</taxon>
        <taxon>Panicoideae</taxon>
        <taxon>Panicodae</taxon>
        <taxon>Paniceae</taxon>
        <taxon>Panicinae</taxon>
        <taxon>Panicum</taxon>
        <taxon>Panicum sect. Hiantes</taxon>
    </lineage>
</organism>
<gene>
    <name evidence="2" type="ORF">PVAP13_4KG132700</name>
</gene>
<sequence length="280" mass="31144">MIMTDKERRSNQGVFCSPFQFLVCLHLSGLASPLFTPHAPARPSWYSGRATRARCRERGAPALRVPARWVLDEMPDRGGGAVVWWFAVPTALARCSSRSSECRGGRRCGHGAPARVAAPGHGLGGWPCAPPHVHRRLRPPLEPWRRARRRRHDFSAPDETSGAERSLDAQRNRQGNARPRQARRHGGAQWSVVDVRSATPRGARDAEVLRPSSGATPPPVSRSNLRWTWLGATCRFSQPAWLDFVAAFLPILFWRLVCSPVRAAICHSICDLKFATWATK</sequence>
<dbReference type="AlphaFoldDB" id="A0A8T0TQG3"/>
<dbReference type="Proteomes" id="UP000823388">
    <property type="component" value="Chromosome 4K"/>
</dbReference>
<dbReference type="EMBL" id="CM029043">
    <property type="protein sequence ID" value="KAG2611263.1"/>
    <property type="molecule type" value="Genomic_DNA"/>
</dbReference>
<evidence type="ECO:0000313" key="2">
    <source>
        <dbReference type="EMBL" id="KAG2611263.1"/>
    </source>
</evidence>
<evidence type="ECO:0000313" key="3">
    <source>
        <dbReference type="Proteomes" id="UP000823388"/>
    </source>
</evidence>